<dbReference type="InterPro" id="IPR011010">
    <property type="entry name" value="DNA_brk_join_enz"/>
</dbReference>
<dbReference type="GO" id="GO:0015074">
    <property type="term" value="P:DNA integration"/>
    <property type="evidence" value="ECO:0007669"/>
    <property type="project" value="UniProtKB-KW"/>
</dbReference>
<evidence type="ECO:0000256" key="2">
    <source>
        <dbReference type="ARBA" id="ARBA00022908"/>
    </source>
</evidence>
<feature type="domain" description="Tyr recombinase" evidence="5">
    <location>
        <begin position="222"/>
        <end position="337"/>
    </location>
</feature>
<dbReference type="GO" id="GO:0003677">
    <property type="term" value="F:DNA binding"/>
    <property type="evidence" value="ECO:0007669"/>
    <property type="project" value="UniProtKB-KW"/>
</dbReference>
<dbReference type="PROSITE" id="PS51898">
    <property type="entry name" value="TYR_RECOMBINASE"/>
    <property type="match status" value="1"/>
</dbReference>
<comment type="caution">
    <text evidence="6">The sequence shown here is derived from an EMBL/GenBank/DDBJ whole genome shotgun (WGS) entry which is preliminary data.</text>
</comment>
<dbReference type="InterPro" id="IPR038488">
    <property type="entry name" value="Integrase_DNA-bd_sf"/>
</dbReference>
<dbReference type="Gene3D" id="1.10.443.10">
    <property type="entry name" value="Intergrase catalytic core"/>
    <property type="match status" value="1"/>
</dbReference>
<dbReference type="GO" id="GO:0006310">
    <property type="term" value="P:DNA recombination"/>
    <property type="evidence" value="ECO:0007669"/>
    <property type="project" value="UniProtKB-KW"/>
</dbReference>
<evidence type="ECO:0000259" key="5">
    <source>
        <dbReference type="PROSITE" id="PS51898"/>
    </source>
</evidence>
<dbReference type="Gene3D" id="1.10.150.130">
    <property type="match status" value="1"/>
</dbReference>
<accession>A0A937X202</accession>
<feature type="non-terminal residue" evidence="6">
    <location>
        <position position="337"/>
    </location>
</feature>
<evidence type="ECO:0000313" key="6">
    <source>
        <dbReference type="EMBL" id="MBM3274433.1"/>
    </source>
</evidence>
<organism evidence="6 7">
    <name type="scientific">Candidatus Tanganyikabacteria bacterium</name>
    <dbReference type="NCBI Taxonomy" id="2961651"/>
    <lineage>
        <taxon>Bacteria</taxon>
        <taxon>Bacillati</taxon>
        <taxon>Candidatus Sericytochromatia</taxon>
        <taxon>Candidatus Tanganyikabacteria</taxon>
    </lineage>
</organism>
<keyword evidence="4" id="KW-0233">DNA recombination</keyword>
<dbReference type="InterPro" id="IPR025166">
    <property type="entry name" value="Integrase_DNA_bind_dom"/>
</dbReference>
<dbReference type="SUPFAM" id="SSF56349">
    <property type="entry name" value="DNA breaking-rejoining enzymes"/>
    <property type="match status" value="1"/>
</dbReference>
<gene>
    <name evidence="6" type="ORF">FJZ00_04735</name>
</gene>
<dbReference type="InterPro" id="IPR013762">
    <property type="entry name" value="Integrase-like_cat_sf"/>
</dbReference>
<dbReference type="Pfam" id="PF13356">
    <property type="entry name" value="Arm-DNA-bind_3"/>
    <property type="match status" value="1"/>
</dbReference>
<comment type="similarity">
    <text evidence="1">Belongs to the 'phage' integrase family.</text>
</comment>
<dbReference type="Gene3D" id="3.30.160.390">
    <property type="entry name" value="Integrase, DNA-binding domain"/>
    <property type="match status" value="1"/>
</dbReference>
<keyword evidence="2" id="KW-0229">DNA integration</keyword>
<keyword evidence="3 6" id="KW-0238">DNA-binding</keyword>
<dbReference type="InterPro" id="IPR050808">
    <property type="entry name" value="Phage_Integrase"/>
</dbReference>
<evidence type="ECO:0000256" key="4">
    <source>
        <dbReference type="ARBA" id="ARBA00023172"/>
    </source>
</evidence>
<evidence type="ECO:0000256" key="3">
    <source>
        <dbReference type="ARBA" id="ARBA00023125"/>
    </source>
</evidence>
<dbReference type="Pfam" id="PF00589">
    <property type="entry name" value="Phage_integrase"/>
    <property type="match status" value="1"/>
</dbReference>
<dbReference type="EMBL" id="VGJX01000213">
    <property type="protein sequence ID" value="MBM3274433.1"/>
    <property type="molecule type" value="Genomic_DNA"/>
</dbReference>
<evidence type="ECO:0000256" key="1">
    <source>
        <dbReference type="ARBA" id="ARBA00008857"/>
    </source>
</evidence>
<dbReference type="PANTHER" id="PTHR30629:SF2">
    <property type="entry name" value="PROPHAGE INTEGRASE INTS-RELATED"/>
    <property type="match status" value="1"/>
</dbReference>
<dbReference type="PANTHER" id="PTHR30629">
    <property type="entry name" value="PROPHAGE INTEGRASE"/>
    <property type="match status" value="1"/>
</dbReference>
<dbReference type="AlphaFoldDB" id="A0A937X202"/>
<reference evidence="6 7" key="1">
    <citation type="submission" date="2019-03" db="EMBL/GenBank/DDBJ databases">
        <title>Lake Tanganyika Metagenome-Assembled Genomes (MAGs).</title>
        <authorList>
            <person name="Tran P."/>
        </authorList>
    </citation>
    <scope>NUCLEOTIDE SEQUENCE [LARGE SCALE GENOMIC DNA]</scope>
    <source>
        <strain evidence="6">K_DeepCast_65m_m2_236</strain>
    </source>
</reference>
<name>A0A937X202_9BACT</name>
<proteinExistence type="inferred from homology"/>
<dbReference type="InterPro" id="IPR002104">
    <property type="entry name" value="Integrase_catalytic"/>
</dbReference>
<protein>
    <submittedName>
        <fullName evidence="6">Integrase arm-type DNA-binding domain-containing protein</fullName>
    </submittedName>
</protein>
<sequence length="337" mass="38460">MSNTKRFKFTESSVAKLCLPPAEGDVTKNGNRLTEQAYWDTELRGFGVIARADSSSFIVLRDLNRKPKKVFVGRLGAFTVTEARKRAREFIVMIANGIDPNKERERKRLEAEKAREEGVTLKAAVAIHVADMRAEQRAAESIDFIEKVFLRLYVPDLANQPLATLSRIACRELHAKLTTERGPATANRVVKTLRAVYRSAARVYESLPTAPTVAVKFHKMKRRRSPIAWAELPSWWATVESLKNPVRRDLQRVLLFTGLRSTDGKTIRWEHIDFEAGTLHRPKPKGGEDRAFTIPLCAYVLAILKRRKEENEQRFPGSPWVFPVHRRKQLVSHIVEV</sequence>
<dbReference type="Proteomes" id="UP000703893">
    <property type="component" value="Unassembled WGS sequence"/>
</dbReference>
<evidence type="ECO:0000313" key="7">
    <source>
        <dbReference type="Proteomes" id="UP000703893"/>
    </source>
</evidence>
<dbReference type="InterPro" id="IPR010998">
    <property type="entry name" value="Integrase_recombinase_N"/>
</dbReference>